<protein>
    <submittedName>
        <fullName evidence="1">Uncharacterized protein</fullName>
    </submittedName>
</protein>
<sequence length="198" mass="23138">MFNCEKYESLQHFDNKIINHLEIVSFVISLCLLKWFLICFLVFSSKVIFLSYSLVVVKVQFFLSQIQVECFLYKSSASINSNWGSQNCPIKWLIKFSHNLFSHVLNLIFQSIIWSSNWSYNKLIKFSSHIKKSCLLMYLISGLKNNSIRTLNSIVSSFDNLKQISLFNSKFSSNKFHSMNLIFFNIYVISCSSNQLNQ</sequence>
<reference evidence="1" key="1">
    <citation type="journal article" date="2012" name="Science">
        <title>Fermentation, hydrogen, and sulfur metabolism in multiple uncultivated bacterial phyla.</title>
        <authorList>
            <person name="Wrighton K.C."/>
            <person name="Thomas B.C."/>
            <person name="Sharon I."/>
            <person name="Miller C.S."/>
            <person name="Castelle C.J."/>
            <person name="VerBerkmoes N.C."/>
            <person name="Wilkins M.J."/>
            <person name="Hettich R.L."/>
            <person name="Lipton M.S."/>
            <person name="Williams K.H."/>
            <person name="Long P.E."/>
            <person name="Banfield J.F."/>
        </authorList>
    </citation>
    <scope>NUCLEOTIDE SEQUENCE [LARGE SCALE GENOMIC DNA]</scope>
</reference>
<dbReference type="EMBL" id="AMFJ01000936">
    <property type="protein sequence ID" value="EKE26123.1"/>
    <property type="molecule type" value="Genomic_DNA"/>
</dbReference>
<dbReference type="AlphaFoldDB" id="K2FTD0"/>
<proteinExistence type="predicted"/>
<comment type="caution">
    <text evidence="1">The sequence shown here is derived from an EMBL/GenBank/DDBJ whole genome shotgun (WGS) entry which is preliminary data.</text>
</comment>
<gene>
    <name evidence="1" type="ORF">ACD_4C00420G0001</name>
</gene>
<accession>K2FTD0</accession>
<organism evidence="1">
    <name type="scientific">uncultured bacterium</name>
    <name type="common">gcode 4</name>
    <dbReference type="NCBI Taxonomy" id="1234023"/>
    <lineage>
        <taxon>Bacteria</taxon>
        <taxon>environmental samples</taxon>
    </lineage>
</organism>
<evidence type="ECO:0000313" key="1">
    <source>
        <dbReference type="EMBL" id="EKE26123.1"/>
    </source>
</evidence>
<name>K2FTD0_9BACT</name>